<organism evidence="1">
    <name type="scientific">Myoviridae sp. ctIty1</name>
    <dbReference type="NCBI Taxonomy" id="2827673"/>
    <lineage>
        <taxon>Viruses</taxon>
        <taxon>Duplodnaviria</taxon>
        <taxon>Heunggongvirae</taxon>
        <taxon>Uroviricota</taxon>
        <taxon>Caudoviricetes</taxon>
    </lineage>
</organism>
<sequence length="57" mass="6696">MERTKFLKEISSMSREDIDKYLLRNCNRRKKIYPVLVLKPYSKKESTSESSGPNKGD</sequence>
<accession>A0A8S5TI24</accession>
<dbReference type="EMBL" id="BK032823">
    <property type="protein sequence ID" value="DAF62418.1"/>
    <property type="molecule type" value="Genomic_DNA"/>
</dbReference>
<proteinExistence type="predicted"/>
<protein>
    <submittedName>
        <fullName evidence="1">Uncharacterized protein</fullName>
    </submittedName>
</protein>
<name>A0A8S5TI24_9CAUD</name>
<evidence type="ECO:0000313" key="1">
    <source>
        <dbReference type="EMBL" id="DAF62418.1"/>
    </source>
</evidence>
<reference evidence="1" key="1">
    <citation type="journal article" date="2021" name="Proc. Natl. Acad. Sci. U.S.A.">
        <title>A Catalog of Tens of Thousands of Viruses from Human Metagenomes Reveals Hidden Associations with Chronic Diseases.</title>
        <authorList>
            <person name="Tisza M.J."/>
            <person name="Buck C.B."/>
        </authorList>
    </citation>
    <scope>NUCLEOTIDE SEQUENCE</scope>
    <source>
        <strain evidence="1">CtIty1</strain>
    </source>
</reference>